<evidence type="ECO:0000256" key="7">
    <source>
        <dbReference type="SAM" id="MobiDB-lite"/>
    </source>
</evidence>
<dbReference type="InterPro" id="IPR020472">
    <property type="entry name" value="WD40_PAC1"/>
</dbReference>
<name>A0A195E4S7_9HYME</name>
<dbReference type="PANTHER" id="PTHR45903:SF1">
    <property type="entry name" value="GLUTAMATE-RICH WD REPEAT-CONTAINING PROTEIN 1"/>
    <property type="match status" value="1"/>
</dbReference>
<evidence type="ECO:0000256" key="2">
    <source>
        <dbReference type="ARBA" id="ARBA00022574"/>
    </source>
</evidence>
<evidence type="ECO:0000313" key="10">
    <source>
        <dbReference type="Proteomes" id="UP000078492"/>
    </source>
</evidence>
<dbReference type="GO" id="GO:0005730">
    <property type="term" value="C:nucleolus"/>
    <property type="evidence" value="ECO:0007669"/>
    <property type="project" value="TreeGrafter"/>
</dbReference>
<evidence type="ECO:0000256" key="6">
    <source>
        <dbReference type="PROSITE-ProRule" id="PRU00221"/>
    </source>
</evidence>
<dbReference type="InterPro" id="IPR036322">
    <property type="entry name" value="WD40_repeat_dom_sf"/>
</dbReference>
<dbReference type="InterPro" id="IPR051972">
    <property type="entry name" value="Glutamate-rich_WD_repeat"/>
</dbReference>
<evidence type="ECO:0000256" key="1">
    <source>
        <dbReference type="ARBA" id="ARBA00004123"/>
    </source>
</evidence>
<keyword evidence="3" id="KW-0677">Repeat</keyword>
<evidence type="ECO:0000256" key="4">
    <source>
        <dbReference type="ARBA" id="ARBA00023242"/>
    </source>
</evidence>
<dbReference type="PRINTS" id="PR00320">
    <property type="entry name" value="GPROTEINBRPT"/>
</dbReference>
<dbReference type="Pfam" id="PF12265">
    <property type="entry name" value="CAF1C_H4-bd"/>
    <property type="match status" value="1"/>
</dbReference>
<dbReference type="PROSITE" id="PS50082">
    <property type="entry name" value="WD_REPEATS_2"/>
    <property type="match status" value="3"/>
</dbReference>
<feature type="repeat" description="WD" evidence="6">
    <location>
        <begin position="283"/>
        <end position="311"/>
    </location>
</feature>
<dbReference type="SUPFAM" id="SSF50978">
    <property type="entry name" value="WD40 repeat-like"/>
    <property type="match status" value="1"/>
</dbReference>
<gene>
    <name evidence="9" type="ORF">ALC57_07480</name>
</gene>
<evidence type="ECO:0000313" key="9">
    <source>
        <dbReference type="EMBL" id="KYN20190.1"/>
    </source>
</evidence>
<dbReference type="PROSITE" id="PS00678">
    <property type="entry name" value="WD_REPEATS_1"/>
    <property type="match status" value="2"/>
</dbReference>
<feature type="repeat" description="WD" evidence="6">
    <location>
        <begin position="371"/>
        <end position="406"/>
    </location>
</feature>
<feature type="compositionally biased region" description="Polar residues" evidence="7">
    <location>
        <begin position="39"/>
        <end position="49"/>
    </location>
</feature>
<keyword evidence="2 6" id="KW-0853">WD repeat</keyword>
<evidence type="ECO:0000256" key="3">
    <source>
        <dbReference type="ARBA" id="ARBA00022737"/>
    </source>
</evidence>
<keyword evidence="4" id="KW-0539">Nucleus</keyword>
<dbReference type="PROSITE" id="PS50294">
    <property type="entry name" value="WD_REPEATS_REGION"/>
    <property type="match status" value="2"/>
</dbReference>
<reference evidence="9 10" key="1">
    <citation type="submission" date="2015-09" db="EMBL/GenBank/DDBJ databases">
        <title>Trachymyrmex cornetzi WGS genome.</title>
        <authorList>
            <person name="Nygaard S."/>
            <person name="Hu H."/>
            <person name="Boomsma J."/>
            <person name="Zhang G."/>
        </authorList>
    </citation>
    <scope>NUCLEOTIDE SEQUENCE [LARGE SCALE GENOMIC DNA]</scope>
    <source>
        <strain evidence="9">Tcor2-1</strain>
        <tissue evidence="9">Whole body</tissue>
    </source>
</reference>
<proteinExistence type="predicted"/>
<dbReference type="Pfam" id="PF00400">
    <property type="entry name" value="WD40"/>
    <property type="match status" value="3"/>
</dbReference>
<dbReference type="Proteomes" id="UP000078492">
    <property type="component" value="Unassembled WGS sequence"/>
</dbReference>
<dbReference type="EMBL" id="KQ979609">
    <property type="protein sequence ID" value="KYN20190.1"/>
    <property type="molecule type" value="Genomic_DNA"/>
</dbReference>
<dbReference type="GO" id="GO:0042254">
    <property type="term" value="P:ribosome biogenesis"/>
    <property type="evidence" value="ECO:0007669"/>
    <property type="project" value="TreeGrafter"/>
</dbReference>
<feature type="region of interest" description="Disordered" evidence="7">
    <location>
        <begin position="128"/>
        <end position="157"/>
    </location>
</feature>
<keyword evidence="10" id="KW-1185">Reference proteome</keyword>
<dbReference type="InterPro" id="IPR019775">
    <property type="entry name" value="WD40_repeat_CS"/>
</dbReference>
<dbReference type="OrthoDB" id="2161379at2759"/>
<feature type="compositionally biased region" description="Acidic residues" evidence="7">
    <location>
        <begin position="137"/>
        <end position="149"/>
    </location>
</feature>
<dbReference type="KEGG" id="tcz:108760916"/>
<protein>
    <recommendedName>
        <fullName evidence="5">Glutamate-rich WD repeat-containing protein 1</fullName>
    </recommendedName>
</protein>
<evidence type="ECO:0000256" key="5">
    <source>
        <dbReference type="ARBA" id="ARBA00040876"/>
    </source>
</evidence>
<dbReference type="PANTHER" id="PTHR45903">
    <property type="entry name" value="GLUTAMATE-RICH WD REPEAT-CONTAINING PROTEIN 1"/>
    <property type="match status" value="1"/>
</dbReference>
<evidence type="ECO:0000259" key="8">
    <source>
        <dbReference type="Pfam" id="PF12265"/>
    </source>
</evidence>
<dbReference type="AlphaFoldDB" id="A0A195E4S7"/>
<dbReference type="InterPro" id="IPR001680">
    <property type="entry name" value="WD40_rpt"/>
</dbReference>
<dbReference type="SMART" id="SM00320">
    <property type="entry name" value="WD40"/>
    <property type="match status" value="6"/>
</dbReference>
<dbReference type="STRING" id="471704.A0A195E4S7"/>
<organism evidence="9 10">
    <name type="scientific">Trachymyrmex cornetzi</name>
    <dbReference type="NCBI Taxonomy" id="471704"/>
    <lineage>
        <taxon>Eukaryota</taxon>
        <taxon>Metazoa</taxon>
        <taxon>Ecdysozoa</taxon>
        <taxon>Arthropoda</taxon>
        <taxon>Hexapoda</taxon>
        <taxon>Insecta</taxon>
        <taxon>Pterygota</taxon>
        <taxon>Neoptera</taxon>
        <taxon>Endopterygota</taxon>
        <taxon>Hymenoptera</taxon>
        <taxon>Apocrita</taxon>
        <taxon>Aculeata</taxon>
        <taxon>Formicoidea</taxon>
        <taxon>Formicidae</taxon>
        <taxon>Myrmicinae</taxon>
        <taxon>Trachymyrmex</taxon>
    </lineage>
</organism>
<sequence>MPVYFEDISEKMKEEPMEDIANEDKSSESSDESMEGENANESQTETKSQVYLPGQTLQEGEELTVDKSAYKLLHHAQSGAPCLSFDVIPDDLGNSRESYPLNMYIVAGTQAARTHVNNLLVMKMSNLRGNKQHSDDSESESSDSEDEGDESKPVMSVAPIKHQGCINRVRCTKIGGGILAASWSELGRVNIWNLQEQLSAVENPSLLTAYRNKCDKTSADIKPLYVFKGHLSEGFGLDWSRLEPGTLASGDCKGNIHIWRVDNSGASWHVDQRPYNSHAPHSVEDLQWSPSEKNVLASCSVDKSIKIWDMRASPQNACMLTASGTHTADINVISWNLKESQFIVSGGDDGMLCVWDLRQFGPNGASPVATFKQHTAPVTTVEWHPTEATVFASGGADDQIAQWDLSVEADHTEEPQDSVLAKLPPQLLFIHQGQSDIKELHWHPQCPGTIISTAHSGFNIFRTISV</sequence>
<feature type="domain" description="Histone-binding protein RBBP4-like N-terminal" evidence="8">
    <location>
        <begin position="61"/>
        <end position="127"/>
    </location>
</feature>
<feature type="region of interest" description="Disordered" evidence="7">
    <location>
        <begin position="1"/>
        <end position="51"/>
    </location>
</feature>
<feature type="repeat" description="WD" evidence="6">
    <location>
        <begin position="323"/>
        <end position="358"/>
    </location>
</feature>
<dbReference type="InterPro" id="IPR015943">
    <property type="entry name" value="WD40/YVTN_repeat-like_dom_sf"/>
</dbReference>
<dbReference type="Gene3D" id="2.130.10.10">
    <property type="entry name" value="YVTN repeat-like/Quinoprotein amine dehydrogenase"/>
    <property type="match status" value="1"/>
</dbReference>
<accession>A0A195E4S7</accession>
<dbReference type="InterPro" id="IPR022052">
    <property type="entry name" value="Histone-bd_RBBP4-like_N"/>
</dbReference>
<comment type="subcellular location">
    <subcellularLocation>
        <location evidence="1">Nucleus</location>
    </subcellularLocation>
</comment>